<reference evidence="2" key="1">
    <citation type="submission" date="2022-11" db="UniProtKB">
        <authorList>
            <consortium name="WormBaseParasite"/>
        </authorList>
    </citation>
    <scope>IDENTIFICATION</scope>
</reference>
<name>A0A915P2D4_9BILA</name>
<evidence type="ECO:0000313" key="2">
    <source>
        <dbReference type="WBParaSite" id="scf7180000422138.g8400"/>
    </source>
</evidence>
<organism evidence="1 2">
    <name type="scientific">Meloidogyne floridensis</name>
    <dbReference type="NCBI Taxonomy" id="298350"/>
    <lineage>
        <taxon>Eukaryota</taxon>
        <taxon>Metazoa</taxon>
        <taxon>Ecdysozoa</taxon>
        <taxon>Nematoda</taxon>
        <taxon>Chromadorea</taxon>
        <taxon>Rhabditida</taxon>
        <taxon>Tylenchina</taxon>
        <taxon>Tylenchomorpha</taxon>
        <taxon>Tylenchoidea</taxon>
        <taxon>Meloidogynidae</taxon>
        <taxon>Meloidogyninae</taxon>
        <taxon>Meloidogyne</taxon>
    </lineage>
</organism>
<evidence type="ECO:0000313" key="1">
    <source>
        <dbReference type="Proteomes" id="UP000887560"/>
    </source>
</evidence>
<proteinExistence type="predicted"/>
<protein>
    <submittedName>
        <fullName evidence="2">Uncharacterized protein</fullName>
    </submittedName>
</protein>
<dbReference type="Proteomes" id="UP000887560">
    <property type="component" value="Unplaced"/>
</dbReference>
<dbReference type="AlphaFoldDB" id="A0A915P2D4"/>
<sequence length="132" mass="15343">MLAASGHSTLAIKDGNLEKIEKVIKWEELHKILLLGVGKKGTQLILDLIEKVPRIKEELNSVLLINPPKTLSTKIEEYSKENGIYWILLKKVDWFNRDNLKEINFEWNQEKKESIEKVAQISVNLLDFIHPR</sequence>
<accession>A0A915P2D4</accession>
<dbReference type="WBParaSite" id="scf7180000422138.g8400">
    <property type="protein sequence ID" value="scf7180000422138.g8400"/>
    <property type="gene ID" value="scf7180000422138.g8400"/>
</dbReference>
<keyword evidence="1" id="KW-1185">Reference proteome</keyword>